<evidence type="ECO:0000313" key="5">
    <source>
        <dbReference type="Proteomes" id="UP000008311"/>
    </source>
</evidence>
<evidence type="ECO:0000256" key="3">
    <source>
        <dbReference type="PROSITE-ProRule" id="PRU00708"/>
    </source>
</evidence>
<keyword evidence="5" id="KW-1185">Reference proteome</keyword>
<gene>
    <name evidence="4" type="ORF">RCOM_1217430</name>
</gene>
<dbReference type="eggNOG" id="KOG4197">
    <property type="taxonomic scope" value="Eukaryota"/>
</dbReference>
<keyword evidence="1" id="KW-0677">Repeat</keyword>
<dbReference type="GO" id="GO:0003723">
    <property type="term" value="F:RNA binding"/>
    <property type="evidence" value="ECO:0007669"/>
    <property type="project" value="InterPro"/>
</dbReference>
<dbReference type="PANTHER" id="PTHR24015">
    <property type="entry name" value="OS07G0578800 PROTEIN-RELATED"/>
    <property type="match status" value="1"/>
</dbReference>
<proteinExistence type="inferred from homology"/>
<dbReference type="GO" id="GO:0009451">
    <property type="term" value="P:RNA modification"/>
    <property type="evidence" value="ECO:0000318"/>
    <property type="project" value="GO_Central"/>
</dbReference>
<dbReference type="Pfam" id="PF13041">
    <property type="entry name" value="PPR_2"/>
    <property type="match status" value="1"/>
</dbReference>
<evidence type="ECO:0000256" key="2">
    <source>
        <dbReference type="ARBA" id="ARBA00061659"/>
    </source>
</evidence>
<dbReference type="FunFam" id="1.25.40.10:FF:000205">
    <property type="entry name" value="Pentatricopeptide repeat-containing protein, mitochondrial"/>
    <property type="match status" value="1"/>
</dbReference>
<comment type="similarity">
    <text evidence="2">Belongs to the PPR family. PCMP-E subfamily.</text>
</comment>
<reference evidence="5" key="1">
    <citation type="journal article" date="2010" name="Nat. Biotechnol.">
        <title>Draft genome sequence of the oilseed species Ricinus communis.</title>
        <authorList>
            <person name="Chan A.P."/>
            <person name="Crabtree J."/>
            <person name="Zhao Q."/>
            <person name="Lorenzi H."/>
            <person name="Orvis J."/>
            <person name="Puiu D."/>
            <person name="Melake-Berhan A."/>
            <person name="Jones K.M."/>
            <person name="Redman J."/>
            <person name="Chen G."/>
            <person name="Cahoon E.B."/>
            <person name="Gedil M."/>
            <person name="Stanke M."/>
            <person name="Haas B.J."/>
            <person name="Wortman J.R."/>
            <person name="Fraser-Liggett C.M."/>
            <person name="Ravel J."/>
            <person name="Rabinowicz P.D."/>
        </authorList>
    </citation>
    <scope>NUCLEOTIDE SEQUENCE [LARGE SCALE GENOMIC DNA]</scope>
    <source>
        <strain evidence="5">cv. Hale</strain>
    </source>
</reference>
<sequence>MNQLLHTNADPRILHAQAIKSPYTNLSCFNHLITLYSRSPNFLVFSYANRLFSLLPSPNIVSWTSLISAHTHSFLSLHHFLSMLRRPILPNQRTLASLFKACTNLSALSFGFSLHSMALKLSLDTQPFSGSALVNFYSKCRLPENARKVFDEMPERDEVCYGALIVGLAQNSRAIDALSVFNEMKFCNVSSTVYSVSGALRAAAAMAALEQCRVIHGHAVVSGLDRNVIIGSSLIDGYGKAGVIMDARMVFDELLPGLNMVAWNAMMAVYAQQGDKNSVLELFNAMRGEGLLPDEYSFLAILTAFCNAGLYLESEKWLKSMKVEYGVEPGTFIVLDKAEFISLQAIRNPSTVGLRY</sequence>
<dbReference type="InParanoid" id="B9SQT7"/>
<dbReference type="GO" id="GO:0005739">
    <property type="term" value="C:mitochondrion"/>
    <property type="evidence" value="ECO:0007669"/>
    <property type="project" value="UniProtKB-ARBA"/>
</dbReference>
<dbReference type="NCBIfam" id="TIGR00756">
    <property type="entry name" value="PPR"/>
    <property type="match status" value="2"/>
</dbReference>
<evidence type="ECO:0000256" key="1">
    <source>
        <dbReference type="ARBA" id="ARBA00022737"/>
    </source>
</evidence>
<evidence type="ECO:0000313" key="4">
    <source>
        <dbReference type="EMBL" id="EEF34028.1"/>
    </source>
</evidence>
<dbReference type="InterPro" id="IPR011990">
    <property type="entry name" value="TPR-like_helical_dom_sf"/>
</dbReference>
<protein>
    <submittedName>
        <fullName evidence="4">Pentatricopeptide repeat-containing protein, putative</fullName>
    </submittedName>
</protein>
<dbReference type="PANTHER" id="PTHR24015:SF548">
    <property type="entry name" value="OS08G0340900 PROTEIN"/>
    <property type="match status" value="1"/>
</dbReference>
<dbReference type="Gene3D" id="1.25.40.10">
    <property type="entry name" value="Tetratricopeptide repeat domain"/>
    <property type="match status" value="3"/>
</dbReference>
<dbReference type="Pfam" id="PF01535">
    <property type="entry name" value="PPR"/>
    <property type="match status" value="3"/>
</dbReference>
<name>B9SQT7_RICCO</name>
<dbReference type="AlphaFoldDB" id="B9SQT7"/>
<dbReference type="Proteomes" id="UP000008311">
    <property type="component" value="Unassembled WGS sequence"/>
</dbReference>
<dbReference type="InterPro" id="IPR002885">
    <property type="entry name" value="PPR_rpt"/>
</dbReference>
<dbReference type="PROSITE" id="PS51375">
    <property type="entry name" value="PPR"/>
    <property type="match status" value="2"/>
</dbReference>
<dbReference type="InterPro" id="IPR046960">
    <property type="entry name" value="PPR_At4g14850-like_plant"/>
</dbReference>
<feature type="repeat" description="PPR" evidence="3">
    <location>
        <begin position="259"/>
        <end position="293"/>
    </location>
</feature>
<accession>B9SQT7</accession>
<dbReference type="EMBL" id="EQ974090">
    <property type="protein sequence ID" value="EEF34028.1"/>
    <property type="molecule type" value="Genomic_DNA"/>
</dbReference>
<feature type="repeat" description="PPR" evidence="3">
    <location>
        <begin position="157"/>
        <end position="191"/>
    </location>
</feature>
<organism evidence="4 5">
    <name type="scientific">Ricinus communis</name>
    <name type="common">Castor bean</name>
    <dbReference type="NCBI Taxonomy" id="3988"/>
    <lineage>
        <taxon>Eukaryota</taxon>
        <taxon>Viridiplantae</taxon>
        <taxon>Streptophyta</taxon>
        <taxon>Embryophyta</taxon>
        <taxon>Tracheophyta</taxon>
        <taxon>Spermatophyta</taxon>
        <taxon>Magnoliopsida</taxon>
        <taxon>eudicotyledons</taxon>
        <taxon>Gunneridae</taxon>
        <taxon>Pentapetalae</taxon>
        <taxon>rosids</taxon>
        <taxon>fabids</taxon>
        <taxon>Malpighiales</taxon>
        <taxon>Euphorbiaceae</taxon>
        <taxon>Acalyphoideae</taxon>
        <taxon>Acalypheae</taxon>
        <taxon>Ricinus</taxon>
    </lineage>
</organism>